<dbReference type="InterPro" id="IPR036412">
    <property type="entry name" value="HAD-like_sf"/>
</dbReference>
<evidence type="ECO:0000313" key="1">
    <source>
        <dbReference type="EMBL" id="QDV53816.1"/>
    </source>
</evidence>
<name>A0A518IL43_9PLAN</name>
<dbReference type="InterPro" id="IPR023214">
    <property type="entry name" value="HAD_sf"/>
</dbReference>
<dbReference type="SUPFAM" id="SSF56784">
    <property type="entry name" value="HAD-like"/>
    <property type="match status" value="1"/>
</dbReference>
<reference evidence="1 2" key="1">
    <citation type="submission" date="2019-03" db="EMBL/GenBank/DDBJ databases">
        <title>Deep-cultivation of Planctomycetes and their phenomic and genomic characterization uncovers novel biology.</title>
        <authorList>
            <person name="Wiegand S."/>
            <person name="Jogler M."/>
            <person name="Boedeker C."/>
            <person name="Pinto D."/>
            <person name="Vollmers J."/>
            <person name="Rivas-Marin E."/>
            <person name="Kohn T."/>
            <person name="Peeters S.H."/>
            <person name="Heuer A."/>
            <person name="Rast P."/>
            <person name="Oberbeckmann S."/>
            <person name="Bunk B."/>
            <person name="Jeske O."/>
            <person name="Meyerdierks A."/>
            <person name="Storesund J.E."/>
            <person name="Kallscheuer N."/>
            <person name="Luecker S."/>
            <person name="Lage O.M."/>
            <person name="Pohl T."/>
            <person name="Merkel B.J."/>
            <person name="Hornburger P."/>
            <person name="Mueller R.-W."/>
            <person name="Bruemmer F."/>
            <person name="Labrenz M."/>
            <person name="Spormann A.M."/>
            <person name="Op den Camp H."/>
            <person name="Overmann J."/>
            <person name="Amann R."/>
            <person name="Jetten M.S.M."/>
            <person name="Mascher T."/>
            <person name="Medema M.H."/>
            <person name="Devos D.P."/>
            <person name="Kaster A.-K."/>
            <person name="Ovreas L."/>
            <person name="Rohde M."/>
            <person name="Galperin M.Y."/>
            <person name="Jogler C."/>
        </authorList>
    </citation>
    <scope>NUCLEOTIDE SEQUENCE [LARGE SCALE GENOMIC DNA]</scope>
    <source>
        <strain evidence="1 2">Enr17</strain>
    </source>
</reference>
<dbReference type="AlphaFoldDB" id="A0A518IL43"/>
<dbReference type="Gene3D" id="3.40.50.1000">
    <property type="entry name" value="HAD superfamily/HAD-like"/>
    <property type="match status" value="1"/>
</dbReference>
<evidence type="ECO:0008006" key="3">
    <source>
        <dbReference type="Google" id="ProtNLM"/>
    </source>
</evidence>
<gene>
    <name evidence="1" type="ORF">Enr17x_58990</name>
</gene>
<protein>
    <recommendedName>
        <fullName evidence="3">Phosphoglycolate phosphatase</fullName>
    </recommendedName>
</protein>
<accession>A0A518IL43</accession>
<dbReference type="Proteomes" id="UP000318313">
    <property type="component" value="Chromosome"/>
</dbReference>
<keyword evidence="2" id="KW-1185">Reference proteome</keyword>
<sequence>MPQQSLPAGIKVIFVDWHGVLTRDPFWISILQNSWHPLHQQLTNAAETLFTQKNDMVRDWMRGNLTANQIVATLKITPSHEFPPNYLIRKLVHDCQLMQINGPLIQFLQEAQKAAIMIVLATDNMDCFHEAIQRARQQKPRSTQQRLCETTSFVAAAQLFDDILCSSEQGVLKREDPRRFFKDWLNRHSLDFRDALLVDDLEINCNAFRCVGGSTLQMTIEPWRTDSDPAILEFFNRLQTKLSNKTI</sequence>
<dbReference type="KEGG" id="gfm:Enr17x_58990"/>
<proteinExistence type="predicted"/>
<dbReference type="EMBL" id="CP037452">
    <property type="protein sequence ID" value="QDV53816.1"/>
    <property type="molecule type" value="Genomic_DNA"/>
</dbReference>
<evidence type="ECO:0000313" key="2">
    <source>
        <dbReference type="Proteomes" id="UP000318313"/>
    </source>
</evidence>
<organism evidence="1 2">
    <name type="scientific">Gimesia fumaroli</name>
    <dbReference type="NCBI Taxonomy" id="2527976"/>
    <lineage>
        <taxon>Bacteria</taxon>
        <taxon>Pseudomonadati</taxon>
        <taxon>Planctomycetota</taxon>
        <taxon>Planctomycetia</taxon>
        <taxon>Planctomycetales</taxon>
        <taxon>Planctomycetaceae</taxon>
        <taxon>Gimesia</taxon>
    </lineage>
</organism>